<name>A0A163J979_ABSGL</name>
<organism evidence="3">
    <name type="scientific">Absidia glauca</name>
    <name type="common">Pin mould</name>
    <dbReference type="NCBI Taxonomy" id="4829"/>
    <lineage>
        <taxon>Eukaryota</taxon>
        <taxon>Fungi</taxon>
        <taxon>Fungi incertae sedis</taxon>
        <taxon>Mucoromycota</taxon>
        <taxon>Mucoromycotina</taxon>
        <taxon>Mucoromycetes</taxon>
        <taxon>Mucorales</taxon>
        <taxon>Cunninghamellaceae</taxon>
        <taxon>Absidia</taxon>
    </lineage>
</organism>
<dbReference type="GO" id="GO:0005634">
    <property type="term" value="C:nucleus"/>
    <property type="evidence" value="ECO:0007669"/>
    <property type="project" value="UniProtKB-ARBA"/>
</dbReference>
<evidence type="ECO:0000256" key="1">
    <source>
        <dbReference type="ARBA" id="ARBA00023268"/>
    </source>
</evidence>
<gene>
    <name evidence="3" type="primary">ABSGL_03361.1 scaffold 4465</name>
</gene>
<dbReference type="GO" id="GO:0003676">
    <property type="term" value="F:nucleic acid binding"/>
    <property type="evidence" value="ECO:0007669"/>
    <property type="project" value="InterPro"/>
</dbReference>
<dbReference type="GO" id="GO:0015074">
    <property type="term" value="P:DNA integration"/>
    <property type="evidence" value="ECO:0007669"/>
    <property type="project" value="InterPro"/>
</dbReference>
<protein>
    <recommendedName>
        <fullName evidence="2">Integrase catalytic domain-containing protein</fullName>
    </recommendedName>
</protein>
<dbReference type="Gene3D" id="3.30.420.10">
    <property type="entry name" value="Ribonuclease H-like superfamily/Ribonuclease H"/>
    <property type="match status" value="1"/>
</dbReference>
<sequence>MKLTGANFSSINKTFCTEHNVPILPHKKESNILLANAGISIKSYGYTSPITIKYNGSYYTCQLEVMELALGRTMSIGTDLMKTFGIGYTGLAVAWDPPHKEVDEDPFKDKPTPKQDPFCSEEERKIFMEYINPGLEENQQIPTDSFCTHPDAMIYLDTPDDAVCYRAQQGYPTIPRPHNYFRDFIPLISTLTAPLDALRSHDGRLGNRWTEKTEHAFNTVKDVLMSDLVLHTPNLDLPFHVATDASDMGIGAALYQESDKGDRRHIGFMARSLTKSERNYGTTKRELLAIVFALNKFHQHLWGQHFTLHTDHKALNILPDALSRLFPTTKELVGSTAGEIDGPLGSEFEKSHSHEFTSVTNSKTTRAASMTYLKENMLEPPTDEEKNTILENAHLYGHFGAEAIVKTIHNNGIHWTNMKEQALELVKSCAQCQRFNIVKTGYNPHRPIHAMLPGDHWAIDLAGPLPTTERGNNYLLVMIDICTRFVILRPIKNKTAEAVVQAILPVFCDFGIPINLQSDNGKEFANQVMNRFKQKAGFDHRLITAYHPQANGVAEKAVGVSMNVIKKSVKGVNHEWDLYVPSAQLSINKKPSKRLDTPPFNIMFGRKLNDFKNYNQETGIQTPLTQEEVNQRIEDLQSIIFPAIQEKTAIAIKQQRSKFDAKKLQRDFPVDSYHPRFFLADIQGGFPIWPIWPISKIGMTNKYWWKVGMTE</sequence>
<dbReference type="STRING" id="4829.A0A163J979"/>
<dbReference type="InterPro" id="IPR041577">
    <property type="entry name" value="RT_RNaseH_2"/>
</dbReference>
<dbReference type="Pfam" id="PF17921">
    <property type="entry name" value="Integrase_H2C2"/>
    <property type="match status" value="1"/>
</dbReference>
<feature type="domain" description="Integrase catalytic" evidence="2">
    <location>
        <begin position="449"/>
        <end position="607"/>
    </location>
</feature>
<dbReference type="FunFam" id="3.10.20.370:FF:000001">
    <property type="entry name" value="Retrovirus-related Pol polyprotein from transposon 17.6-like protein"/>
    <property type="match status" value="1"/>
</dbReference>
<dbReference type="PANTHER" id="PTHR37984:SF5">
    <property type="entry name" value="PROTEIN NYNRIN-LIKE"/>
    <property type="match status" value="1"/>
</dbReference>
<dbReference type="Pfam" id="PF17919">
    <property type="entry name" value="RT_RNaseH_2"/>
    <property type="match status" value="1"/>
</dbReference>
<dbReference type="InterPro" id="IPR043128">
    <property type="entry name" value="Rev_trsase/Diguanyl_cyclase"/>
</dbReference>
<dbReference type="EMBL" id="LT551975">
    <property type="protein sequence ID" value="SAL97842.1"/>
    <property type="molecule type" value="Genomic_DNA"/>
</dbReference>
<dbReference type="InterPro" id="IPR043502">
    <property type="entry name" value="DNA/RNA_pol_sf"/>
</dbReference>
<evidence type="ECO:0000313" key="4">
    <source>
        <dbReference type="Proteomes" id="UP000078561"/>
    </source>
</evidence>
<dbReference type="GO" id="GO:0003824">
    <property type="term" value="F:catalytic activity"/>
    <property type="evidence" value="ECO:0007669"/>
    <property type="project" value="UniProtKB-KW"/>
</dbReference>
<dbReference type="PROSITE" id="PS50994">
    <property type="entry name" value="INTEGRASE"/>
    <property type="match status" value="1"/>
</dbReference>
<dbReference type="CDD" id="cd09274">
    <property type="entry name" value="RNase_HI_RT_Ty3"/>
    <property type="match status" value="1"/>
</dbReference>
<dbReference type="OrthoDB" id="10267344at2759"/>
<dbReference type="InterPro" id="IPR050951">
    <property type="entry name" value="Retrovirus_Pol_polyprotein"/>
</dbReference>
<dbReference type="AlphaFoldDB" id="A0A163J979"/>
<dbReference type="InParanoid" id="A0A163J979"/>
<dbReference type="SUPFAM" id="SSF56672">
    <property type="entry name" value="DNA/RNA polymerases"/>
    <property type="match status" value="1"/>
</dbReference>
<dbReference type="CDD" id="cd00303">
    <property type="entry name" value="retropepsin_like"/>
    <property type="match status" value="1"/>
</dbReference>
<dbReference type="Gene3D" id="1.10.340.70">
    <property type="match status" value="1"/>
</dbReference>
<dbReference type="InterPro" id="IPR036397">
    <property type="entry name" value="RNaseH_sf"/>
</dbReference>
<accession>A0A163J979</accession>
<dbReference type="InterPro" id="IPR001584">
    <property type="entry name" value="Integrase_cat-core"/>
</dbReference>
<evidence type="ECO:0000313" key="3">
    <source>
        <dbReference type="EMBL" id="SAL97842.1"/>
    </source>
</evidence>
<keyword evidence="4" id="KW-1185">Reference proteome</keyword>
<dbReference type="Proteomes" id="UP000078561">
    <property type="component" value="Unassembled WGS sequence"/>
</dbReference>
<evidence type="ECO:0000259" key="2">
    <source>
        <dbReference type="PROSITE" id="PS50994"/>
    </source>
</evidence>
<keyword evidence="1" id="KW-0511">Multifunctional enzyme</keyword>
<dbReference type="InterPro" id="IPR012337">
    <property type="entry name" value="RNaseH-like_sf"/>
</dbReference>
<dbReference type="PANTHER" id="PTHR37984">
    <property type="entry name" value="PROTEIN CBG26694"/>
    <property type="match status" value="1"/>
</dbReference>
<dbReference type="Gene3D" id="3.30.70.270">
    <property type="match status" value="1"/>
</dbReference>
<dbReference type="Pfam" id="PF00665">
    <property type="entry name" value="rve"/>
    <property type="match status" value="1"/>
</dbReference>
<proteinExistence type="predicted"/>
<reference evidence="3" key="1">
    <citation type="submission" date="2016-04" db="EMBL/GenBank/DDBJ databases">
        <authorList>
            <person name="Evans L.H."/>
            <person name="Alamgir A."/>
            <person name="Owens N."/>
            <person name="Weber N.D."/>
            <person name="Virtaneva K."/>
            <person name="Barbian K."/>
            <person name="Babar A."/>
            <person name="Rosenke K."/>
        </authorList>
    </citation>
    <scope>NUCLEOTIDE SEQUENCE [LARGE SCALE GENOMIC DNA]</scope>
    <source>
        <strain evidence="3">CBS 101.48</strain>
    </source>
</reference>
<dbReference type="SUPFAM" id="SSF53098">
    <property type="entry name" value="Ribonuclease H-like"/>
    <property type="match status" value="1"/>
</dbReference>
<dbReference type="InterPro" id="IPR041588">
    <property type="entry name" value="Integrase_H2C2"/>
</dbReference>